<dbReference type="AlphaFoldDB" id="A0A445D979"/>
<comment type="caution">
    <text evidence="1">The sequence shown here is derived from an EMBL/GenBank/DDBJ whole genome shotgun (WGS) entry which is preliminary data.</text>
</comment>
<gene>
    <name evidence="1" type="ORF">Ahy_A05g025686</name>
</gene>
<dbReference type="InterPro" id="IPR012340">
    <property type="entry name" value="NA-bd_OB-fold"/>
</dbReference>
<sequence length="233" mass="26833">MDTLLLPQNTSHPCGESILFIENLSFQIYTRFSEGYKLDDYENFDKYMLLSVSPSSSVRISQVSSQHTWSGADEFNQGYVSVKTIEETLGLVQEGPCWISATIVAINAMNKDWFYKACRRFKVEVMVYDGTRSMSLLLWDRETTQLCGKRAEQVMEENLQITGGDKYPPILDNMIDKKVLFKINVKYANINHRDQVYTIIKMCDDDEIIQKNLPKEMQSNQSISVMEINCSNL</sequence>
<reference evidence="1 2" key="1">
    <citation type="submission" date="2019-01" db="EMBL/GenBank/DDBJ databases">
        <title>Sequencing of cultivated peanut Arachis hypogaea provides insights into genome evolution and oil improvement.</title>
        <authorList>
            <person name="Chen X."/>
        </authorList>
    </citation>
    <scope>NUCLEOTIDE SEQUENCE [LARGE SCALE GENOMIC DNA]</scope>
    <source>
        <strain evidence="2">cv. Fuhuasheng</strain>
        <tissue evidence="1">Leaves</tissue>
    </source>
</reference>
<evidence type="ECO:0000313" key="2">
    <source>
        <dbReference type="Proteomes" id="UP000289738"/>
    </source>
</evidence>
<accession>A0A445D979</accession>
<keyword evidence="2" id="KW-1185">Reference proteome</keyword>
<dbReference type="EMBL" id="SDMP01000005">
    <property type="protein sequence ID" value="RYR59738.1"/>
    <property type="molecule type" value="Genomic_DNA"/>
</dbReference>
<dbReference type="Proteomes" id="UP000289738">
    <property type="component" value="Chromosome A05"/>
</dbReference>
<proteinExistence type="predicted"/>
<protein>
    <recommendedName>
        <fullName evidence="3">Replication factor A C-terminal domain-containing protein</fullName>
    </recommendedName>
</protein>
<name>A0A445D979_ARAHY</name>
<dbReference type="Gene3D" id="2.40.50.140">
    <property type="entry name" value="Nucleic acid-binding proteins"/>
    <property type="match status" value="1"/>
</dbReference>
<evidence type="ECO:0008006" key="3">
    <source>
        <dbReference type="Google" id="ProtNLM"/>
    </source>
</evidence>
<organism evidence="1 2">
    <name type="scientific">Arachis hypogaea</name>
    <name type="common">Peanut</name>
    <dbReference type="NCBI Taxonomy" id="3818"/>
    <lineage>
        <taxon>Eukaryota</taxon>
        <taxon>Viridiplantae</taxon>
        <taxon>Streptophyta</taxon>
        <taxon>Embryophyta</taxon>
        <taxon>Tracheophyta</taxon>
        <taxon>Spermatophyta</taxon>
        <taxon>Magnoliopsida</taxon>
        <taxon>eudicotyledons</taxon>
        <taxon>Gunneridae</taxon>
        <taxon>Pentapetalae</taxon>
        <taxon>rosids</taxon>
        <taxon>fabids</taxon>
        <taxon>Fabales</taxon>
        <taxon>Fabaceae</taxon>
        <taxon>Papilionoideae</taxon>
        <taxon>50 kb inversion clade</taxon>
        <taxon>dalbergioids sensu lato</taxon>
        <taxon>Dalbergieae</taxon>
        <taxon>Pterocarpus clade</taxon>
        <taxon>Arachis</taxon>
    </lineage>
</organism>
<dbReference type="SUPFAM" id="SSF50249">
    <property type="entry name" value="Nucleic acid-binding proteins"/>
    <property type="match status" value="1"/>
</dbReference>
<evidence type="ECO:0000313" key="1">
    <source>
        <dbReference type="EMBL" id="RYR59738.1"/>
    </source>
</evidence>